<dbReference type="InterPro" id="IPR058636">
    <property type="entry name" value="Beta-barrel_YknX"/>
</dbReference>
<dbReference type="PANTHER" id="PTHR30469:SF33">
    <property type="entry name" value="SLR1207 PROTEIN"/>
    <property type="match status" value="1"/>
</dbReference>
<dbReference type="InterPro" id="IPR058625">
    <property type="entry name" value="MdtA-like_BSH"/>
</dbReference>
<feature type="domain" description="Multidrug resistance protein MdtA-like C-terminal permuted SH3" evidence="5">
    <location>
        <begin position="395"/>
        <end position="433"/>
    </location>
</feature>
<feature type="region of interest" description="Disordered" evidence="2">
    <location>
        <begin position="354"/>
        <end position="387"/>
    </location>
</feature>
<dbReference type="Pfam" id="PF25917">
    <property type="entry name" value="BSH_RND"/>
    <property type="match status" value="1"/>
</dbReference>
<dbReference type="Pfam" id="PF25967">
    <property type="entry name" value="RND-MFP_C"/>
    <property type="match status" value="1"/>
</dbReference>
<organism evidence="7 8">
    <name type="scientific">Chitinophaga alhagiae</name>
    <dbReference type="NCBI Taxonomy" id="2203219"/>
    <lineage>
        <taxon>Bacteria</taxon>
        <taxon>Pseudomonadati</taxon>
        <taxon>Bacteroidota</taxon>
        <taxon>Chitinophagia</taxon>
        <taxon>Chitinophagales</taxon>
        <taxon>Chitinophagaceae</taxon>
        <taxon>Chitinophaga</taxon>
    </lineage>
</organism>
<dbReference type="Pfam" id="PF25990">
    <property type="entry name" value="Beta-barrel_YknX"/>
    <property type="match status" value="1"/>
</dbReference>
<name>A0ABM6WCU8_9BACT</name>
<protein>
    <submittedName>
        <fullName evidence="7">Efflux transporter periplasmic adaptor subunit</fullName>
    </submittedName>
</protein>
<evidence type="ECO:0000259" key="4">
    <source>
        <dbReference type="Pfam" id="PF25917"/>
    </source>
</evidence>
<keyword evidence="3" id="KW-1133">Transmembrane helix</keyword>
<evidence type="ECO:0000256" key="2">
    <source>
        <dbReference type="SAM" id="MobiDB-lite"/>
    </source>
</evidence>
<keyword evidence="1" id="KW-0813">Transport</keyword>
<dbReference type="PANTHER" id="PTHR30469">
    <property type="entry name" value="MULTIDRUG RESISTANCE PROTEIN MDTA"/>
    <property type="match status" value="1"/>
</dbReference>
<accession>A0ABM6WCU8</accession>
<evidence type="ECO:0000259" key="5">
    <source>
        <dbReference type="Pfam" id="PF25967"/>
    </source>
</evidence>
<dbReference type="SUPFAM" id="SSF111369">
    <property type="entry name" value="HlyD-like secretion proteins"/>
    <property type="match status" value="1"/>
</dbReference>
<feature type="domain" description="YknX-like beta-barrel" evidence="6">
    <location>
        <begin position="238"/>
        <end position="306"/>
    </location>
</feature>
<evidence type="ECO:0000256" key="1">
    <source>
        <dbReference type="ARBA" id="ARBA00022448"/>
    </source>
</evidence>
<reference evidence="7 8" key="1">
    <citation type="submission" date="2018-05" db="EMBL/GenBank/DDBJ databases">
        <title>Chitinophaga sp. nov., isolated from rhizosphere soil of Alhagi.</title>
        <authorList>
            <person name="Liu Y."/>
        </authorList>
    </citation>
    <scope>NUCLEOTIDE SEQUENCE [LARGE SCALE GENOMIC DNA]</scope>
    <source>
        <strain evidence="7 8">T22</strain>
    </source>
</reference>
<dbReference type="Gene3D" id="2.40.420.20">
    <property type="match status" value="1"/>
</dbReference>
<keyword evidence="3" id="KW-0472">Membrane</keyword>
<dbReference type="Gene3D" id="2.40.50.100">
    <property type="match status" value="2"/>
</dbReference>
<keyword evidence="8" id="KW-1185">Reference proteome</keyword>
<dbReference type="EMBL" id="CP029600">
    <property type="protein sequence ID" value="AWO01714.1"/>
    <property type="molecule type" value="Genomic_DNA"/>
</dbReference>
<feature type="compositionally biased region" description="Basic and acidic residues" evidence="2">
    <location>
        <begin position="359"/>
        <end position="370"/>
    </location>
</feature>
<keyword evidence="3" id="KW-0812">Transmembrane</keyword>
<dbReference type="Proteomes" id="UP000246099">
    <property type="component" value="Chromosome"/>
</dbReference>
<dbReference type="InterPro" id="IPR058627">
    <property type="entry name" value="MdtA-like_C"/>
</dbReference>
<feature type="domain" description="Multidrug resistance protein MdtA-like barrel-sandwich hybrid" evidence="4">
    <location>
        <begin position="61"/>
        <end position="219"/>
    </location>
</feature>
<dbReference type="Gene3D" id="2.40.30.170">
    <property type="match status" value="1"/>
</dbReference>
<proteinExistence type="predicted"/>
<evidence type="ECO:0000259" key="6">
    <source>
        <dbReference type="Pfam" id="PF25990"/>
    </source>
</evidence>
<evidence type="ECO:0000256" key="3">
    <source>
        <dbReference type="SAM" id="Phobius"/>
    </source>
</evidence>
<sequence length="463" mass="49919">MKKKKLLYWIIGGFAAIIVLLVITKMSGQDEGTKVATDKVAKKDIIEVVSASGKIFPEIEVKVSSDVSGEITDLLVEEGDSVKKGQVVARIYADIYGSMRDRAAASVSQQQAELANSSASLNAFKAKLDQSRAAFDRNNELLRQKVISRSEFETAEAAYKSALADYNAAEQRINSSRYAVASAQANLTEANKNLGRTTIQAPMSGTVSLLSVKKGERVVGTAQMTGTEMLRIADMNTMEVQVDVGENDIPKVKYGDSAIIEVDAYNNRKFKGVVTQIASSSKGAATATASTSSAEQVTNYVVHIRILPESYKDLLDPENKRRFPFRPGMSANVDIQTRTEKQVLAIPINAVTTRNPADTAKHTAGKDKKANAPAGATPSTPAAAADNEKKDFTEVVFVLQKDNTVKMVEVSTGIQDDNNIRITSGLKEGEEVISGPYTAVSRTLENGKKVKVVPKSQLFEGGK</sequence>
<gene>
    <name evidence="7" type="ORF">DLD77_08375</name>
</gene>
<dbReference type="Gene3D" id="1.10.287.470">
    <property type="entry name" value="Helix hairpin bin"/>
    <property type="match status" value="1"/>
</dbReference>
<feature type="compositionally biased region" description="Low complexity" evidence="2">
    <location>
        <begin position="371"/>
        <end position="385"/>
    </location>
</feature>
<feature type="transmembrane region" description="Helical" evidence="3">
    <location>
        <begin position="6"/>
        <end position="24"/>
    </location>
</feature>
<evidence type="ECO:0000313" key="8">
    <source>
        <dbReference type="Proteomes" id="UP000246099"/>
    </source>
</evidence>
<dbReference type="RefSeq" id="WP_119077922.1">
    <property type="nucleotide sequence ID" value="NZ_CP029600.1"/>
</dbReference>
<evidence type="ECO:0000313" key="7">
    <source>
        <dbReference type="EMBL" id="AWO01714.1"/>
    </source>
</evidence>